<organism evidence="2 3">
    <name type="scientific">Candidatus Electrothrix aarhusensis</name>
    <dbReference type="NCBI Taxonomy" id="1859131"/>
    <lineage>
        <taxon>Bacteria</taxon>
        <taxon>Pseudomonadati</taxon>
        <taxon>Thermodesulfobacteriota</taxon>
        <taxon>Desulfobulbia</taxon>
        <taxon>Desulfobulbales</taxon>
        <taxon>Desulfobulbaceae</taxon>
        <taxon>Candidatus Electrothrix</taxon>
    </lineage>
</organism>
<dbReference type="Proteomes" id="UP000287853">
    <property type="component" value="Unassembled WGS sequence"/>
</dbReference>
<dbReference type="InterPro" id="IPR027417">
    <property type="entry name" value="P-loop_NTPase"/>
</dbReference>
<accession>A0A444IV56</accession>
<dbReference type="Pfam" id="PF13175">
    <property type="entry name" value="AAA_15"/>
    <property type="match status" value="1"/>
</dbReference>
<dbReference type="InterPro" id="IPR041685">
    <property type="entry name" value="AAA_GajA/Old/RecF-like"/>
</dbReference>
<gene>
    <name evidence="2" type="ORF">H206_02065</name>
</gene>
<sequence length="57" mass="6474">MAHPLNKLTIKGFKSIQNLEAFHLASLNVFIGGNGAGKSNFIEFFRMLRDHIQEDKE</sequence>
<dbReference type="EMBL" id="MTKO01000089">
    <property type="protein sequence ID" value="RWX44747.1"/>
    <property type="molecule type" value="Genomic_DNA"/>
</dbReference>
<comment type="caution">
    <text evidence="2">The sequence shown here is derived from an EMBL/GenBank/DDBJ whole genome shotgun (WGS) entry which is preliminary data.</text>
</comment>
<dbReference type="AlphaFoldDB" id="A0A444IV56"/>
<protein>
    <submittedName>
        <fullName evidence="2">AAA domain-containing protein</fullName>
    </submittedName>
</protein>
<name>A0A444IV56_9BACT</name>
<evidence type="ECO:0000259" key="1">
    <source>
        <dbReference type="Pfam" id="PF13175"/>
    </source>
</evidence>
<dbReference type="SUPFAM" id="SSF52540">
    <property type="entry name" value="P-loop containing nucleoside triphosphate hydrolases"/>
    <property type="match status" value="1"/>
</dbReference>
<evidence type="ECO:0000313" key="3">
    <source>
        <dbReference type="Proteomes" id="UP000287853"/>
    </source>
</evidence>
<reference evidence="2 3" key="1">
    <citation type="submission" date="2017-01" db="EMBL/GenBank/DDBJ databases">
        <title>The cable genome- insights into the physiology and evolution of filamentous bacteria capable of sulfide oxidation via long distance electron transfer.</title>
        <authorList>
            <person name="Schreiber L."/>
            <person name="Bjerg J.T."/>
            <person name="Boggild A."/>
            <person name="Van De Vossenberg J."/>
            <person name="Meysman F."/>
            <person name="Nielsen L.P."/>
            <person name="Schramm A."/>
            <person name="Kjeldsen K.U."/>
        </authorList>
    </citation>
    <scope>NUCLEOTIDE SEQUENCE [LARGE SCALE GENOMIC DNA]</scope>
    <source>
        <strain evidence="2">MCF</strain>
    </source>
</reference>
<evidence type="ECO:0000313" key="2">
    <source>
        <dbReference type="EMBL" id="RWX44747.1"/>
    </source>
</evidence>
<dbReference type="Gene3D" id="3.40.50.300">
    <property type="entry name" value="P-loop containing nucleotide triphosphate hydrolases"/>
    <property type="match status" value="1"/>
</dbReference>
<feature type="domain" description="Endonuclease GajA/Old nuclease/RecF-like AAA" evidence="1">
    <location>
        <begin position="5"/>
        <end position="49"/>
    </location>
</feature>
<keyword evidence="3" id="KW-1185">Reference proteome</keyword>
<proteinExistence type="predicted"/>